<gene>
    <name evidence="1" type="ORF">AB0I59_36125</name>
</gene>
<proteinExistence type="predicted"/>
<evidence type="ECO:0000313" key="1">
    <source>
        <dbReference type="EMBL" id="MEV0974051.1"/>
    </source>
</evidence>
<keyword evidence="2" id="KW-1185">Reference proteome</keyword>
<evidence type="ECO:0000313" key="2">
    <source>
        <dbReference type="Proteomes" id="UP001551675"/>
    </source>
</evidence>
<dbReference type="InterPro" id="IPR011044">
    <property type="entry name" value="Quino_amine_DH_bsu"/>
</dbReference>
<dbReference type="Proteomes" id="UP001551675">
    <property type="component" value="Unassembled WGS sequence"/>
</dbReference>
<dbReference type="RefSeq" id="WP_061259581.1">
    <property type="nucleotide sequence ID" value="NZ_JBFALK010000026.1"/>
</dbReference>
<dbReference type="EMBL" id="JBFALK010000026">
    <property type="protein sequence ID" value="MEV0974051.1"/>
    <property type="molecule type" value="Genomic_DNA"/>
</dbReference>
<organism evidence="1 2">
    <name type="scientific">Microtetraspora glauca</name>
    <dbReference type="NCBI Taxonomy" id="1996"/>
    <lineage>
        <taxon>Bacteria</taxon>
        <taxon>Bacillati</taxon>
        <taxon>Actinomycetota</taxon>
        <taxon>Actinomycetes</taxon>
        <taxon>Streptosporangiales</taxon>
        <taxon>Streptosporangiaceae</taxon>
        <taxon>Microtetraspora</taxon>
    </lineage>
</organism>
<comment type="caution">
    <text evidence="1">The sequence shown here is derived from an EMBL/GenBank/DDBJ whole genome shotgun (WGS) entry which is preliminary data.</text>
</comment>
<evidence type="ECO:0008006" key="3">
    <source>
        <dbReference type="Google" id="ProtNLM"/>
    </source>
</evidence>
<dbReference type="InterPro" id="IPR011042">
    <property type="entry name" value="6-blade_b-propeller_TolB-like"/>
</dbReference>
<dbReference type="Gene3D" id="2.120.10.30">
    <property type="entry name" value="TolB, C-terminal domain"/>
    <property type="match status" value="1"/>
</dbReference>
<sequence>MERFRAEFEVLDERFGYDGGDDYVEVLHSGGRKTEGPAYFPAGRYLVWSDIPNDVVVRSDGTIWFTDPRYGITGYYEGSPAESEIGGDLYSIRVTFAGAR</sequence>
<accession>A0ABV3GQZ1</accession>
<protein>
    <recommendedName>
        <fullName evidence="3">Gluconolactonase</fullName>
    </recommendedName>
</protein>
<name>A0ABV3GQZ1_MICGL</name>
<dbReference type="SUPFAM" id="SSF50969">
    <property type="entry name" value="YVTN repeat-like/Quinoprotein amine dehydrogenase"/>
    <property type="match status" value="1"/>
</dbReference>
<reference evidence="1 2" key="1">
    <citation type="submission" date="2024-06" db="EMBL/GenBank/DDBJ databases">
        <title>The Natural Products Discovery Center: Release of the First 8490 Sequenced Strains for Exploring Actinobacteria Biosynthetic Diversity.</title>
        <authorList>
            <person name="Kalkreuter E."/>
            <person name="Kautsar S.A."/>
            <person name="Yang D."/>
            <person name="Bader C.D."/>
            <person name="Teijaro C.N."/>
            <person name="Fluegel L."/>
            <person name="Davis C.M."/>
            <person name="Simpson J.R."/>
            <person name="Lauterbach L."/>
            <person name="Steele A.D."/>
            <person name="Gui C."/>
            <person name="Meng S."/>
            <person name="Li G."/>
            <person name="Viehrig K."/>
            <person name="Ye F."/>
            <person name="Su P."/>
            <person name="Kiefer A.F."/>
            <person name="Nichols A."/>
            <person name="Cepeda A.J."/>
            <person name="Yan W."/>
            <person name="Fan B."/>
            <person name="Jiang Y."/>
            <person name="Adhikari A."/>
            <person name="Zheng C.-J."/>
            <person name="Schuster L."/>
            <person name="Cowan T.M."/>
            <person name="Smanski M.J."/>
            <person name="Chevrette M.G."/>
            <person name="De Carvalho L.P.S."/>
            <person name="Shen B."/>
        </authorList>
    </citation>
    <scope>NUCLEOTIDE SEQUENCE [LARGE SCALE GENOMIC DNA]</scope>
    <source>
        <strain evidence="1 2">NPDC050100</strain>
    </source>
</reference>